<feature type="domain" description="Cytochrome c" evidence="18">
    <location>
        <begin position="384"/>
        <end position="477"/>
    </location>
</feature>
<evidence type="ECO:0000256" key="5">
    <source>
        <dbReference type="ARBA" id="ARBA00022617"/>
    </source>
</evidence>
<protein>
    <recommendedName>
        <fullName evidence="3">cytochrome-c oxidase</fullName>
        <ecNumber evidence="3">7.1.1.9</ecNumber>
    </recommendedName>
</protein>
<feature type="transmembrane region" description="Helical" evidence="16">
    <location>
        <begin position="38"/>
        <end position="62"/>
    </location>
</feature>
<dbReference type="CDD" id="cd13919">
    <property type="entry name" value="CuRO_HCO_II_like_5"/>
    <property type="match status" value="1"/>
</dbReference>
<keyword evidence="8" id="KW-1278">Translocase</keyword>
<evidence type="ECO:0000256" key="10">
    <source>
        <dbReference type="ARBA" id="ARBA00022989"/>
    </source>
</evidence>
<evidence type="ECO:0000256" key="8">
    <source>
        <dbReference type="ARBA" id="ARBA00022967"/>
    </source>
</evidence>
<organism evidence="19 20">
    <name type="scientific">Pseudomonas fluorescens</name>
    <dbReference type="NCBI Taxonomy" id="294"/>
    <lineage>
        <taxon>Bacteria</taxon>
        <taxon>Pseudomonadati</taxon>
        <taxon>Pseudomonadota</taxon>
        <taxon>Gammaproteobacteria</taxon>
        <taxon>Pseudomonadales</taxon>
        <taxon>Pseudomonadaceae</taxon>
        <taxon>Pseudomonas</taxon>
    </lineage>
</organism>
<evidence type="ECO:0000259" key="18">
    <source>
        <dbReference type="PROSITE" id="PS51007"/>
    </source>
</evidence>
<keyword evidence="13 16" id="KW-0472">Membrane</keyword>
<comment type="caution">
    <text evidence="19">The sequence shown here is derived from an EMBL/GenBank/DDBJ whole genome shotgun (WGS) entry which is preliminary data.</text>
</comment>
<keyword evidence="7 15" id="KW-0479">Metal-binding</keyword>
<dbReference type="PATRIC" id="fig|294.162.peg.1514"/>
<evidence type="ECO:0000256" key="12">
    <source>
        <dbReference type="ARBA" id="ARBA00023008"/>
    </source>
</evidence>
<evidence type="ECO:0000256" key="2">
    <source>
        <dbReference type="ARBA" id="ARBA00007866"/>
    </source>
</evidence>
<comment type="catalytic activity">
    <reaction evidence="14">
        <text>4 Fe(II)-[cytochrome c] + O2 + 8 H(+)(in) = 4 Fe(III)-[cytochrome c] + 2 H2O + 4 H(+)(out)</text>
        <dbReference type="Rhea" id="RHEA:11436"/>
        <dbReference type="Rhea" id="RHEA-COMP:10350"/>
        <dbReference type="Rhea" id="RHEA-COMP:14399"/>
        <dbReference type="ChEBI" id="CHEBI:15377"/>
        <dbReference type="ChEBI" id="CHEBI:15378"/>
        <dbReference type="ChEBI" id="CHEBI:15379"/>
        <dbReference type="ChEBI" id="CHEBI:29033"/>
        <dbReference type="ChEBI" id="CHEBI:29034"/>
        <dbReference type="EC" id="7.1.1.9"/>
    </reaction>
</comment>
<evidence type="ECO:0000256" key="15">
    <source>
        <dbReference type="PROSITE-ProRule" id="PRU00433"/>
    </source>
</evidence>
<evidence type="ECO:0000256" key="14">
    <source>
        <dbReference type="ARBA" id="ARBA00047816"/>
    </source>
</evidence>
<evidence type="ECO:0000313" key="20">
    <source>
        <dbReference type="Proteomes" id="UP000050349"/>
    </source>
</evidence>
<dbReference type="PROSITE" id="PS00078">
    <property type="entry name" value="COX2"/>
    <property type="match status" value="1"/>
</dbReference>
<evidence type="ECO:0000256" key="11">
    <source>
        <dbReference type="ARBA" id="ARBA00023004"/>
    </source>
</evidence>
<accession>A0A0N8NXP2</accession>
<evidence type="ECO:0000256" key="3">
    <source>
        <dbReference type="ARBA" id="ARBA00012949"/>
    </source>
</evidence>
<feature type="domain" description="Cytochrome oxidase subunit II copper A binding" evidence="17">
    <location>
        <begin position="112"/>
        <end position="254"/>
    </location>
</feature>
<dbReference type="Gene3D" id="2.60.40.420">
    <property type="entry name" value="Cupredoxins - blue copper proteins"/>
    <property type="match status" value="1"/>
</dbReference>
<dbReference type="PROSITE" id="PS50857">
    <property type="entry name" value="COX2_CUA"/>
    <property type="match status" value="1"/>
</dbReference>
<dbReference type="Gene3D" id="1.10.760.10">
    <property type="entry name" value="Cytochrome c-like domain"/>
    <property type="match status" value="2"/>
</dbReference>
<evidence type="ECO:0000256" key="13">
    <source>
        <dbReference type="ARBA" id="ARBA00023136"/>
    </source>
</evidence>
<evidence type="ECO:0000256" key="16">
    <source>
        <dbReference type="SAM" id="Phobius"/>
    </source>
</evidence>
<dbReference type="RefSeq" id="WP_057396811.1">
    <property type="nucleotide sequence ID" value="NZ_LJXB01000065.1"/>
</dbReference>
<proteinExistence type="inferred from homology"/>
<dbReference type="Pfam" id="PF00116">
    <property type="entry name" value="COX2"/>
    <property type="match status" value="1"/>
</dbReference>
<dbReference type="GO" id="GO:0005507">
    <property type="term" value="F:copper ion binding"/>
    <property type="evidence" value="ECO:0007669"/>
    <property type="project" value="InterPro"/>
</dbReference>
<keyword evidence="12" id="KW-0186">Copper</keyword>
<evidence type="ECO:0000259" key="17">
    <source>
        <dbReference type="PROSITE" id="PS50857"/>
    </source>
</evidence>
<evidence type="ECO:0000313" key="19">
    <source>
        <dbReference type="EMBL" id="KPU60753.1"/>
    </source>
</evidence>
<name>A0A0N8NXP2_PSEFL</name>
<evidence type="ECO:0000256" key="6">
    <source>
        <dbReference type="ARBA" id="ARBA00022692"/>
    </source>
</evidence>
<reference evidence="19 20" key="1">
    <citation type="submission" date="2015-09" db="EMBL/GenBank/DDBJ databases">
        <authorList>
            <consortium name="Swine Surveillance"/>
        </authorList>
    </citation>
    <scope>NUCLEOTIDE SEQUENCE [LARGE SCALE GENOMIC DNA]</scope>
    <source>
        <strain evidence="19 20">S613</strain>
    </source>
</reference>
<dbReference type="GO" id="GO:0004129">
    <property type="term" value="F:cytochrome-c oxidase activity"/>
    <property type="evidence" value="ECO:0007669"/>
    <property type="project" value="UniProtKB-EC"/>
</dbReference>
<dbReference type="GO" id="GO:0016020">
    <property type="term" value="C:membrane"/>
    <property type="evidence" value="ECO:0007669"/>
    <property type="project" value="UniProtKB-SubCell"/>
</dbReference>
<dbReference type="InterPro" id="IPR001505">
    <property type="entry name" value="Copper_CuA"/>
</dbReference>
<dbReference type="InterPro" id="IPR045187">
    <property type="entry name" value="CcO_II"/>
</dbReference>
<feature type="domain" description="Cytochrome c" evidence="18">
    <location>
        <begin position="272"/>
        <end position="365"/>
    </location>
</feature>
<dbReference type="InterPro" id="IPR036257">
    <property type="entry name" value="Cyt_c_oxidase_su2_TM_sf"/>
</dbReference>
<sequence>MAIAIILILIVIASVLFHILAPWHATPAASNWGSIDTTLFITLIISGIFFIAITVFMAIAVMRFRHKEGARAVYQPENKKLELWLIAVTSIGIAGMLAPGLVVYDDFIRVPKNAYELEVVAQQWQWAFRFAGQDAKLGKSDIKFVDSTNPLGLDPKDPAGQDDVLVMNNEVHLPLDRPVKVLLRSKDVLHDFYVPQIRSKMDMVPGMVSYFWFTPTKTGKYETLCAEFCGVGHYNMRGHMIVEEQGVFDQWLKGQPTFAQTLTTAARPGRDGLLEKGRLLVEKYGCSACHSQDGSASLGPGWKGLYGRTEQLADGTRVQVDEAYLKESILDPKARLVQGYPPVMVTYTLSDDELGALVALIKSLGAAQQGDEASAGEASGPGEDLVAQGQRLAGSLGCLACHSVDGNKGVGPSWQGLYGKTETLADGTSVKVDEGYLKESVLNPAAKIVKGYAAVMPVLKPSDKELDALIAFIKSKANADADASKAEPGKSP</sequence>
<comment type="similarity">
    <text evidence="2">Belongs to the cytochrome c oxidase subunit 2 family.</text>
</comment>
<feature type="transmembrane region" description="Helical" evidence="16">
    <location>
        <begin position="83"/>
        <end position="104"/>
    </location>
</feature>
<keyword evidence="6 16" id="KW-0812">Transmembrane</keyword>
<keyword evidence="9" id="KW-0249">Electron transport</keyword>
<dbReference type="InterPro" id="IPR008972">
    <property type="entry name" value="Cupredoxin"/>
</dbReference>
<dbReference type="Gene3D" id="1.10.287.90">
    <property type="match status" value="1"/>
</dbReference>
<evidence type="ECO:0000256" key="1">
    <source>
        <dbReference type="ARBA" id="ARBA00004141"/>
    </source>
</evidence>
<dbReference type="EMBL" id="LJXB01000065">
    <property type="protein sequence ID" value="KPU60753.1"/>
    <property type="molecule type" value="Genomic_DNA"/>
</dbReference>
<dbReference type="PROSITE" id="PS51007">
    <property type="entry name" value="CYTC"/>
    <property type="match status" value="2"/>
</dbReference>
<dbReference type="SUPFAM" id="SSF46626">
    <property type="entry name" value="Cytochrome c"/>
    <property type="match status" value="2"/>
</dbReference>
<dbReference type="InterPro" id="IPR036909">
    <property type="entry name" value="Cyt_c-like_dom_sf"/>
</dbReference>
<keyword evidence="11 15" id="KW-0408">Iron</keyword>
<dbReference type="InterPro" id="IPR002429">
    <property type="entry name" value="CcO_II-like_C"/>
</dbReference>
<dbReference type="Pfam" id="PF00034">
    <property type="entry name" value="Cytochrom_C"/>
    <property type="match status" value="2"/>
</dbReference>
<dbReference type="Proteomes" id="UP000050349">
    <property type="component" value="Unassembled WGS sequence"/>
</dbReference>
<dbReference type="SUPFAM" id="SSF49503">
    <property type="entry name" value="Cupredoxins"/>
    <property type="match status" value="1"/>
</dbReference>
<gene>
    <name evidence="19" type="ORF">AN403_4677</name>
</gene>
<evidence type="ECO:0000256" key="4">
    <source>
        <dbReference type="ARBA" id="ARBA00022448"/>
    </source>
</evidence>
<comment type="subcellular location">
    <subcellularLocation>
        <location evidence="1">Membrane</location>
        <topology evidence="1">Multi-pass membrane protein</topology>
    </subcellularLocation>
</comment>
<evidence type="ECO:0000256" key="9">
    <source>
        <dbReference type="ARBA" id="ARBA00022982"/>
    </source>
</evidence>
<evidence type="ECO:0000256" key="7">
    <source>
        <dbReference type="ARBA" id="ARBA00022723"/>
    </source>
</evidence>
<dbReference type="PANTHER" id="PTHR22888">
    <property type="entry name" value="CYTOCHROME C OXIDASE, SUBUNIT II"/>
    <property type="match status" value="1"/>
</dbReference>
<keyword evidence="10 16" id="KW-1133">Transmembrane helix</keyword>
<keyword evidence="5 15" id="KW-0349">Heme</keyword>
<dbReference type="GO" id="GO:0020037">
    <property type="term" value="F:heme binding"/>
    <property type="evidence" value="ECO:0007669"/>
    <property type="project" value="InterPro"/>
</dbReference>
<dbReference type="GO" id="GO:0042773">
    <property type="term" value="P:ATP synthesis coupled electron transport"/>
    <property type="evidence" value="ECO:0007669"/>
    <property type="project" value="TreeGrafter"/>
</dbReference>
<keyword evidence="4" id="KW-0813">Transport</keyword>
<dbReference type="OrthoDB" id="9773456at2"/>
<dbReference type="PANTHER" id="PTHR22888:SF9">
    <property type="entry name" value="CYTOCHROME C OXIDASE SUBUNIT 2"/>
    <property type="match status" value="1"/>
</dbReference>
<dbReference type="AlphaFoldDB" id="A0A0N8NXP2"/>
<dbReference type="InterPro" id="IPR009056">
    <property type="entry name" value="Cyt_c-like_dom"/>
</dbReference>
<dbReference type="EC" id="7.1.1.9" evidence="3"/>